<reference evidence="2 3" key="1">
    <citation type="submission" date="2018-11" db="EMBL/GenBank/DDBJ databases">
        <title>Genome sequence of Apiotrichum porosum DSM 27194.</title>
        <authorList>
            <person name="Aliyu H."/>
            <person name="Gorte O."/>
            <person name="Ochsenreither K."/>
        </authorList>
    </citation>
    <scope>NUCLEOTIDE SEQUENCE [LARGE SCALE GENOMIC DNA]</scope>
    <source>
        <strain evidence="2 3">DSM 27194</strain>
    </source>
</reference>
<comment type="caution">
    <text evidence="2">The sequence shown here is derived from an EMBL/GenBank/DDBJ whole genome shotgun (WGS) entry which is preliminary data.</text>
</comment>
<evidence type="ECO:0000256" key="1">
    <source>
        <dbReference type="SAM" id="MobiDB-lite"/>
    </source>
</evidence>
<dbReference type="EMBL" id="RSCE01000008">
    <property type="protein sequence ID" value="RSH80430.1"/>
    <property type="molecule type" value="Genomic_DNA"/>
</dbReference>
<dbReference type="CDD" id="cd00048">
    <property type="entry name" value="DSRM_SF"/>
    <property type="match status" value="1"/>
</dbReference>
<sequence>MILPHPDRQARFKSKKMKRGRGVVLSITPVTPSVLPVTVGHALPEPSIPPATPTSLPRFPPPLPIAKSLNLRTKKENQTAANIMKQLLDDDKGDELAQVPPEEATLDLAGHANTATSAATAFPPRPYYLPSNPNGLSYMEGKFHDEYRVPLKALRSLEHFGNGDQEELWKSQSNHLLLGQTPQVKDHQPLASSDDQMPSSDLSEAEDLDLEIPEDFSMHDEVAAMDTPEETHRATQLFVSDAGCDIPMPRADEGDYVPRVCLDPDLPPMAVEHPARVWNSMLHALSAELQPLIRWAYDEVEINAIGDMGFLAHLTLILSPSHPAVSSHPLSKFLPKNRYEKEYLVVMEALGGIKTWTGSPRRLKADAQNTTLTTCIAENALAWVHAPMMAAVPEDEDAPPLPPHKPFPVLLQPGVEVEGGMENMPGKATLVKALAAFPADSHVSILIEFDQNEDTGLYGSSLLVGVEPEVQRYIEPCYHVTTEAAQEAACQRALNLNVVEFLVWLGAGAVEEDGDSNSAPHQVVKAPTDSELTTRANGTSDTVDWQKQLDYFCQQSGLTAPKYSQTMVKRNGQPTLFIGLVSVDDEKFETKTTHPSLKDARQAVAFEVFRDHFGQEPEAML</sequence>
<dbReference type="AlphaFoldDB" id="A0A427XNM2"/>
<proteinExistence type="predicted"/>
<feature type="region of interest" description="Disordered" evidence="1">
    <location>
        <begin position="515"/>
        <end position="537"/>
    </location>
</feature>
<dbReference type="SUPFAM" id="SSF54768">
    <property type="entry name" value="dsRNA-binding domain-like"/>
    <property type="match status" value="1"/>
</dbReference>
<dbReference type="OrthoDB" id="2596854at2759"/>
<accession>A0A427XNM2</accession>
<feature type="compositionally biased region" description="Polar residues" evidence="1">
    <location>
        <begin position="190"/>
        <end position="202"/>
    </location>
</feature>
<dbReference type="RefSeq" id="XP_028475377.1">
    <property type="nucleotide sequence ID" value="XM_028624305.1"/>
</dbReference>
<organism evidence="2 3">
    <name type="scientific">Apiotrichum porosum</name>
    <dbReference type="NCBI Taxonomy" id="105984"/>
    <lineage>
        <taxon>Eukaryota</taxon>
        <taxon>Fungi</taxon>
        <taxon>Dikarya</taxon>
        <taxon>Basidiomycota</taxon>
        <taxon>Agaricomycotina</taxon>
        <taxon>Tremellomycetes</taxon>
        <taxon>Trichosporonales</taxon>
        <taxon>Trichosporonaceae</taxon>
        <taxon>Apiotrichum</taxon>
    </lineage>
</organism>
<evidence type="ECO:0000313" key="2">
    <source>
        <dbReference type="EMBL" id="RSH80430.1"/>
    </source>
</evidence>
<dbReference type="GeneID" id="39593551"/>
<keyword evidence="3" id="KW-1185">Reference proteome</keyword>
<name>A0A427XNM2_9TREE</name>
<dbReference type="Proteomes" id="UP000279236">
    <property type="component" value="Unassembled WGS sequence"/>
</dbReference>
<feature type="region of interest" description="Disordered" evidence="1">
    <location>
        <begin position="185"/>
        <end position="205"/>
    </location>
</feature>
<gene>
    <name evidence="2" type="ORF">EHS24_009008</name>
</gene>
<protein>
    <submittedName>
        <fullName evidence="2">Uncharacterized protein</fullName>
    </submittedName>
</protein>
<evidence type="ECO:0000313" key="3">
    <source>
        <dbReference type="Proteomes" id="UP000279236"/>
    </source>
</evidence>
<dbReference type="Gene3D" id="3.30.160.20">
    <property type="match status" value="1"/>
</dbReference>